<feature type="region of interest" description="Disordered" evidence="1">
    <location>
        <begin position="1"/>
        <end position="25"/>
    </location>
</feature>
<comment type="caution">
    <text evidence="2">The sequence shown here is derived from an EMBL/GenBank/DDBJ whole genome shotgun (WGS) entry which is preliminary data.</text>
</comment>
<organism evidence="2 3">
    <name type="scientific">Natronobacterium gregoryi (strain ATCC 43098 / DSM 3393 / CCM 3738 / CIP 104747 / IAM 13177 / JCM 8860 / NBRC 102187 / NCIMB 2189 / SP2)</name>
    <dbReference type="NCBI Taxonomy" id="797304"/>
    <lineage>
        <taxon>Archaea</taxon>
        <taxon>Methanobacteriati</taxon>
        <taxon>Methanobacteriota</taxon>
        <taxon>Stenosarchaea group</taxon>
        <taxon>Halobacteria</taxon>
        <taxon>Halobacteriales</taxon>
        <taxon>Natrialbaceae</taxon>
        <taxon>Natronobacterium</taxon>
    </lineage>
</organism>
<dbReference type="AlphaFoldDB" id="L9XPF7"/>
<dbReference type="PATRIC" id="fig|797304.7.peg.3168"/>
<dbReference type="PANTHER" id="PTHR38031:SF1">
    <property type="entry name" value="SULFUR CARRIER PROTEIN CYSO"/>
    <property type="match status" value="1"/>
</dbReference>
<name>L9XPF7_NATGS</name>
<proteinExistence type="predicted"/>
<evidence type="ECO:0000256" key="1">
    <source>
        <dbReference type="SAM" id="MobiDB-lite"/>
    </source>
</evidence>
<dbReference type="Gene3D" id="3.10.20.30">
    <property type="match status" value="1"/>
</dbReference>
<dbReference type="InterPro" id="IPR052045">
    <property type="entry name" value="Sulfur_Carrier/Prot_Modifier"/>
</dbReference>
<feature type="compositionally biased region" description="Low complexity" evidence="1">
    <location>
        <begin position="1"/>
        <end position="21"/>
    </location>
</feature>
<dbReference type="Pfam" id="PF02597">
    <property type="entry name" value="ThiS"/>
    <property type="match status" value="1"/>
</dbReference>
<dbReference type="SUPFAM" id="SSF54285">
    <property type="entry name" value="MoaD/ThiS"/>
    <property type="match status" value="1"/>
</dbReference>
<dbReference type="InterPro" id="IPR016155">
    <property type="entry name" value="Mopterin_synth/thiamin_S_b"/>
</dbReference>
<dbReference type="EMBL" id="AOIC01000112">
    <property type="protein sequence ID" value="ELY63694.1"/>
    <property type="molecule type" value="Genomic_DNA"/>
</dbReference>
<dbReference type="Proteomes" id="UP000011613">
    <property type="component" value="Unassembled WGS sequence"/>
</dbReference>
<reference evidence="2 3" key="1">
    <citation type="journal article" date="2014" name="PLoS Genet.">
        <title>Phylogenetically driven sequencing of extremely halophilic archaea reveals strategies for static and dynamic osmo-response.</title>
        <authorList>
            <person name="Becker E.A."/>
            <person name="Seitzer P.M."/>
            <person name="Tritt A."/>
            <person name="Larsen D."/>
            <person name="Krusor M."/>
            <person name="Yao A.I."/>
            <person name="Wu D."/>
            <person name="Madern D."/>
            <person name="Eisen J.A."/>
            <person name="Darling A.E."/>
            <person name="Facciotti M.T."/>
        </authorList>
    </citation>
    <scope>NUCLEOTIDE SEQUENCE [LARGE SCALE GENOMIC DNA]</scope>
    <source>
        <strain evidence="2 3">SP2</strain>
    </source>
</reference>
<sequence>MTTRRFTPRTTRPRGGSPERTVGYKVDPDERRAVQLECVFFGPFRDAVGEKSVYHEVDAEPATVGDLLADLEVTYSDLEGELLADDEKGLAGDTVVTVDERNVGHLDGLETELDEASVVRMIPSVYGG</sequence>
<evidence type="ECO:0000313" key="3">
    <source>
        <dbReference type="Proteomes" id="UP000011613"/>
    </source>
</evidence>
<evidence type="ECO:0000313" key="2">
    <source>
        <dbReference type="EMBL" id="ELY63694.1"/>
    </source>
</evidence>
<dbReference type="InterPro" id="IPR003749">
    <property type="entry name" value="ThiS/MoaD-like"/>
</dbReference>
<dbReference type="InterPro" id="IPR012675">
    <property type="entry name" value="Beta-grasp_dom_sf"/>
</dbReference>
<protein>
    <submittedName>
        <fullName evidence="2">Sulfur carrier protein ThiS</fullName>
    </submittedName>
</protein>
<accession>L9XPF7</accession>
<gene>
    <name evidence="2" type="ORF">C490_15629</name>
</gene>
<dbReference type="PANTHER" id="PTHR38031">
    <property type="entry name" value="SULFUR CARRIER PROTEIN SLR0821-RELATED"/>
    <property type="match status" value="1"/>
</dbReference>